<dbReference type="GO" id="GO:0006606">
    <property type="term" value="P:protein import into nucleus"/>
    <property type="evidence" value="ECO:0007669"/>
    <property type="project" value="TreeGrafter"/>
</dbReference>
<protein>
    <recommendedName>
        <fullName evidence="10">Pituitary tumor-transforming gene 1 protein-interacting protein</fullName>
    </recommendedName>
</protein>
<keyword evidence="3" id="KW-0732">Signal</keyword>
<evidence type="ECO:0000313" key="9">
    <source>
        <dbReference type="Proteomes" id="UP000694556"/>
    </source>
</evidence>
<comment type="subcellular location">
    <subcellularLocation>
        <location evidence="1">Membrane</location>
        <topology evidence="1">Single-pass type I membrane protein</topology>
    </subcellularLocation>
</comment>
<keyword evidence="4 7" id="KW-1133">Transmembrane helix</keyword>
<feature type="region of interest" description="Disordered" evidence="6">
    <location>
        <begin position="29"/>
        <end position="67"/>
    </location>
</feature>
<keyword evidence="5 7" id="KW-0472">Membrane</keyword>
<name>A0A8C3C778_CAIMO</name>
<dbReference type="Ensembl" id="ENSCMMT00000018202.1">
    <property type="protein sequence ID" value="ENSCMMP00000016551.1"/>
    <property type="gene ID" value="ENSCMMG00000010520.1"/>
</dbReference>
<reference evidence="8" key="1">
    <citation type="submission" date="2018-09" db="EMBL/GenBank/DDBJ databases">
        <title>Common duck and Muscovy duck high density SNP chip.</title>
        <authorList>
            <person name="Vignal A."/>
            <person name="Thebault N."/>
            <person name="Warren W.C."/>
        </authorList>
    </citation>
    <scope>NUCLEOTIDE SEQUENCE [LARGE SCALE GENOMIC DNA]</scope>
</reference>
<evidence type="ECO:0000256" key="2">
    <source>
        <dbReference type="ARBA" id="ARBA00022692"/>
    </source>
</evidence>
<dbReference type="PANTHER" id="PTHR15191:SF14">
    <property type="entry name" value="PITUITARY TUMOR-TRANSFORMING GENE 1 PROTEIN-INTERACTING PROTEIN"/>
    <property type="match status" value="1"/>
</dbReference>
<dbReference type="GO" id="GO:0005737">
    <property type="term" value="C:cytoplasm"/>
    <property type="evidence" value="ECO:0007669"/>
    <property type="project" value="TreeGrafter"/>
</dbReference>
<evidence type="ECO:0000256" key="3">
    <source>
        <dbReference type="ARBA" id="ARBA00022729"/>
    </source>
</evidence>
<feature type="transmembrane region" description="Helical" evidence="7">
    <location>
        <begin position="341"/>
        <end position="365"/>
    </location>
</feature>
<evidence type="ECO:0008006" key="10">
    <source>
        <dbReference type="Google" id="ProtNLM"/>
    </source>
</evidence>
<evidence type="ECO:0000256" key="6">
    <source>
        <dbReference type="SAM" id="MobiDB-lite"/>
    </source>
</evidence>
<accession>A0A8C3C778</accession>
<feature type="region of interest" description="Disordered" evidence="6">
    <location>
        <begin position="131"/>
        <end position="160"/>
    </location>
</feature>
<reference evidence="8" key="3">
    <citation type="submission" date="2025-09" db="UniProtKB">
        <authorList>
            <consortium name="Ensembl"/>
        </authorList>
    </citation>
    <scope>IDENTIFICATION</scope>
</reference>
<dbReference type="GO" id="GO:0005634">
    <property type="term" value="C:nucleus"/>
    <property type="evidence" value="ECO:0007669"/>
    <property type="project" value="TreeGrafter"/>
</dbReference>
<evidence type="ECO:0000256" key="5">
    <source>
        <dbReference type="ARBA" id="ARBA00023136"/>
    </source>
</evidence>
<reference evidence="8" key="2">
    <citation type="submission" date="2025-08" db="UniProtKB">
        <authorList>
            <consortium name="Ensembl"/>
        </authorList>
    </citation>
    <scope>IDENTIFICATION</scope>
</reference>
<feature type="region of interest" description="Disordered" evidence="6">
    <location>
        <begin position="368"/>
        <end position="401"/>
    </location>
</feature>
<dbReference type="PANTHER" id="PTHR15191">
    <property type="entry name" value="PROTEIN CBG20567"/>
    <property type="match status" value="1"/>
</dbReference>
<dbReference type="Proteomes" id="UP000694556">
    <property type="component" value="Chromosome 9"/>
</dbReference>
<evidence type="ECO:0000256" key="7">
    <source>
        <dbReference type="SAM" id="Phobius"/>
    </source>
</evidence>
<feature type="region of interest" description="Disordered" evidence="6">
    <location>
        <begin position="191"/>
        <end position="256"/>
    </location>
</feature>
<proteinExistence type="predicted"/>
<feature type="compositionally biased region" description="Pro residues" evidence="6">
    <location>
        <begin position="247"/>
        <end position="256"/>
    </location>
</feature>
<keyword evidence="2 7" id="KW-0812">Transmembrane</keyword>
<dbReference type="GO" id="GO:0016020">
    <property type="term" value="C:membrane"/>
    <property type="evidence" value="ECO:0007669"/>
    <property type="project" value="UniProtKB-SubCell"/>
</dbReference>
<dbReference type="AlphaFoldDB" id="A0A8C3C778"/>
<evidence type="ECO:0000256" key="1">
    <source>
        <dbReference type="ARBA" id="ARBA00004479"/>
    </source>
</evidence>
<feature type="compositionally biased region" description="Basic and acidic residues" evidence="6">
    <location>
        <begin position="372"/>
        <end position="401"/>
    </location>
</feature>
<evidence type="ECO:0000256" key="4">
    <source>
        <dbReference type="ARBA" id="ARBA00022989"/>
    </source>
</evidence>
<sequence>MATTSSGGREEEAGQVRCLANPKACPNPELARAAGHRSGREKAGKRIRAHPQHRARDACSTSGPGRGPWGCSGAPACCRPSSSTSPRRGTQLPTPFLQRSCQNLLGAHLLRALAALTQSCLCCPSLRGDRRPLPARPGNASGSVEPAVRAGDERHDAGSDAGHSSYRLGWFLVFFWFVFPLLSSGQSIKAPGEAAPAPNTRPAPPTGPTRGGDAPRPPPPLPGAGQRGAAPGLPPPRCRPYKGGGPRPFPPPPPPLLPLPPAPVPLPVPPWPRSGRSASAPPWLWRCSPRPCGARRRRRECLWCASSKQCVPYPVRRILPPADLCELRSARWGVCWVNFEALIIAMSVVGGMILIMLGVCCCCCCKKKSKKPDKEDERAARERERRRVRQEERRAEMKSRHDEIRRKYGLFKEENPYAKFDN</sequence>
<organism evidence="8 9">
    <name type="scientific">Cairina moschata</name>
    <name type="common">Muscovy duck</name>
    <dbReference type="NCBI Taxonomy" id="8855"/>
    <lineage>
        <taxon>Eukaryota</taxon>
        <taxon>Metazoa</taxon>
        <taxon>Chordata</taxon>
        <taxon>Craniata</taxon>
        <taxon>Vertebrata</taxon>
        <taxon>Euteleostomi</taxon>
        <taxon>Archelosauria</taxon>
        <taxon>Archosauria</taxon>
        <taxon>Dinosauria</taxon>
        <taxon>Saurischia</taxon>
        <taxon>Theropoda</taxon>
        <taxon>Coelurosauria</taxon>
        <taxon>Aves</taxon>
        <taxon>Neognathae</taxon>
        <taxon>Galloanserae</taxon>
        <taxon>Anseriformes</taxon>
        <taxon>Anatidae</taxon>
        <taxon>Anatinae</taxon>
        <taxon>Cairina</taxon>
    </lineage>
</organism>
<dbReference type="InterPro" id="IPR052304">
    <property type="entry name" value="PTTG1IP"/>
</dbReference>
<evidence type="ECO:0000313" key="8">
    <source>
        <dbReference type="Ensembl" id="ENSCMMP00000016551.1"/>
    </source>
</evidence>
<keyword evidence="9" id="KW-1185">Reference proteome</keyword>